<dbReference type="PANTHER" id="PTHR21083:SF0">
    <property type="entry name" value="DYNEIN AXONEMAL ASSEMBLY FACTOR 6"/>
    <property type="match status" value="1"/>
</dbReference>
<dbReference type="PANTHER" id="PTHR21083">
    <property type="entry name" value="TWISTER"/>
    <property type="match status" value="1"/>
</dbReference>
<evidence type="ECO:0000313" key="3">
    <source>
        <dbReference type="EMBL" id="KAH0576329.1"/>
    </source>
</evidence>
<dbReference type="CDD" id="cd00298">
    <property type="entry name" value="ACD_sHsps_p23-like"/>
    <property type="match status" value="1"/>
</dbReference>
<dbReference type="Pfam" id="PF18201">
    <property type="entry name" value="PIH1_CS"/>
    <property type="match status" value="1"/>
</dbReference>
<proteinExistence type="inferred from homology"/>
<evidence type="ECO:0000313" key="4">
    <source>
        <dbReference type="Proteomes" id="UP000018208"/>
    </source>
</evidence>
<keyword evidence="4" id="KW-1185">Reference proteome</keyword>
<dbReference type="InterPro" id="IPR026697">
    <property type="entry name" value="DNAAF6"/>
</dbReference>
<feature type="domain" description="PIH1D1/2/3 CS-like" evidence="2">
    <location>
        <begin position="62"/>
        <end position="149"/>
    </location>
</feature>
<comment type="caution">
    <text evidence="3">The sequence shown here is derived from an EMBL/GenBank/DDBJ whole genome shotgun (WGS) entry which is preliminary data.</text>
</comment>
<dbReference type="GeneID" id="94295915"/>
<dbReference type="AlphaFoldDB" id="A0A9P8LXE1"/>
<reference evidence="3 4" key="1">
    <citation type="journal article" date="2014" name="PLoS Genet.">
        <title>The Genome of Spironucleus salmonicida Highlights a Fish Pathogen Adapted to Fluctuating Environments.</title>
        <authorList>
            <person name="Xu F."/>
            <person name="Jerlstrom-Hultqvist J."/>
            <person name="Einarsson E."/>
            <person name="Astvaldsson A."/>
            <person name="Svard S.G."/>
            <person name="Andersson J.O."/>
        </authorList>
    </citation>
    <scope>NUCLEOTIDE SEQUENCE [LARGE SCALE GENOMIC DNA]</scope>
    <source>
        <strain evidence="3 4">ATCC 50377</strain>
    </source>
</reference>
<comment type="similarity">
    <text evidence="1">Belongs to the PIH1 family.</text>
</comment>
<dbReference type="InterPro" id="IPR008978">
    <property type="entry name" value="HSP20-like_chaperone"/>
</dbReference>
<accession>A0A9P8LXE1</accession>
<dbReference type="Gene3D" id="2.60.40.790">
    <property type="match status" value="1"/>
</dbReference>
<dbReference type="GO" id="GO:0005737">
    <property type="term" value="C:cytoplasm"/>
    <property type="evidence" value="ECO:0007669"/>
    <property type="project" value="TreeGrafter"/>
</dbReference>
<dbReference type="GO" id="GO:0051087">
    <property type="term" value="F:protein-folding chaperone binding"/>
    <property type="evidence" value="ECO:0007669"/>
    <property type="project" value="InterPro"/>
</dbReference>
<name>A0A9P8LXE1_9EUKA</name>
<dbReference type="SUPFAM" id="SSF49764">
    <property type="entry name" value="HSP20-like chaperones"/>
    <property type="match status" value="1"/>
</dbReference>
<dbReference type="EMBL" id="AUWU02000002">
    <property type="protein sequence ID" value="KAH0576329.1"/>
    <property type="molecule type" value="Genomic_DNA"/>
</dbReference>
<dbReference type="InterPro" id="IPR041442">
    <property type="entry name" value="PIH1D1/2/3_CS-like"/>
</dbReference>
<protein>
    <submittedName>
        <fullName evidence="3">Pre-RNA processing PIH1/Nop17 family protein</fullName>
    </submittedName>
</protein>
<gene>
    <name evidence="3" type="ORF">SS50377_21892</name>
</gene>
<dbReference type="GO" id="GO:0070286">
    <property type="term" value="P:axonemal dynein complex assembly"/>
    <property type="evidence" value="ECO:0007669"/>
    <property type="project" value="InterPro"/>
</dbReference>
<evidence type="ECO:0000259" key="2">
    <source>
        <dbReference type="Pfam" id="PF18201"/>
    </source>
</evidence>
<dbReference type="Proteomes" id="UP000018208">
    <property type="component" value="Unassembled WGS sequence"/>
</dbReference>
<organism evidence="3 4">
    <name type="scientific">Spironucleus salmonicida</name>
    <dbReference type="NCBI Taxonomy" id="348837"/>
    <lineage>
        <taxon>Eukaryota</taxon>
        <taxon>Metamonada</taxon>
        <taxon>Diplomonadida</taxon>
        <taxon>Hexamitidae</taxon>
        <taxon>Hexamitinae</taxon>
        <taxon>Spironucleus</taxon>
    </lineage>
</organism>
<evidence type="ECO:0000256" key="1">
    <source>
        <dbReference type="ARBA" id="ARBA00008511"/>
    </source>
</evidence>
<dbReference type="RefSeq" id="XP_067767102.1">
    <property type="nucleotide sequence ID" value="XM_067905785.1"/>
</dbReference>
<dbReference type="GO" id="GO:0045505">
    <property type="term" value="F:dynein intermediate chain binding"/>
    <property type="evidence" value="ECO:0007669"/>
    <property type="project" value="TreeGrafter"/>
</dbReference>
<dbReference type="OrthoDB" id="25887at2759"/>
<dbReference type="KEGG" id="ssao:94295915"/>
<sequence length="161" mass="18384">MFKIKVCEMDTSDLLALQKMVEDGYDSALQSQSTPEIPNVEAYSPAKKLQQQVEQTLGMNFKAPKYDIIYKQQVEPSEVYGGFQQLTPSSADSQFLVIKIEVPGEVFRNLDVEITKNTLTLFGKLHRLHLELPHEINEKSAKAKFQNHVLTVEVRRIDNDM</sequence>